<proteinExistence type="inferred from homology"/>
<dbReference type="EMBL" id="NGJN01000001">
    <property type="protein sequence ID" value="OZV70864.1"/>
    <property type="molecule type" value="Genomic_DNA"/>
</dbReference>
<evidence type="ECO:0000256" key="4">
    <source>
        <dbReference type="ARBA" id="ARBA00022801"/>
    </source>
</evidence>
<keyword evidence="1 6" id="KW-0819">tRNA processing</keyword>
<accession>A0A265UZX6</accession>
<reference evidence="8 9" key="1">
    <citation type="submission" date="2017-05" db="EMBL/GenBank/DDBJ databases">
        <title>The draft genome sequence of Idiomarina salinarum WNB302.</title>
        <authorList>
            <person name="Sun Y."/>
            <person name="Chen B."/>
            <person name="Du Z."/>
        </authorList>
    </citation>
    <scope>NUCLEOTIDE SEQUENCE [LARGE SCALE GENOMIC DNA]</scope>
    <source>
        <strain evidence="8 9">WNB302</strain>
    </source>
</reference>
<organism evidence="8 9">
    <name type="scientific">Winogradskyella aurantia</name>
    <dbReference type="NCBI Taxonomy" id="1915063"/>
    <lineage>
        <taxon>Bacteria</taxon>
        <taxon>Pseudomonadati</taxon>
        <taxon>Bacteroidota</taxon>
        <taxon>Flavobacteriia</taxon>
        <taxon>Flavobacteriales</taxon>
        <taxon>Flavobacteriaceae</taxon>
        <taxon>Winogradskyella</taxon>
    </lineage>
</organism>
<dbReference type="PANTHER" id="PTHR33992:SF1">
    <property type="entry name" value="RIBONUCLEASE P PROTEIN COMPONENT"/>
    <property type="match status" value="1"/>
</dbReference>
<dbReference type="RefSeq" id="WP_094966938.1">
    <property type="nucleotide sequence ID" value="NZ_NGJN01000001.1"/>
</dbReference>
<keyword evidence="2 6" id="KW-0540">Nuclease</keyword>
<evidence type="ECO:0000256" key="3">
    <source>
        <dbReference type="ARBA" id="ARBA00022759"/>
    </source>
</evidence>
<dbReference type="OrthoDB" id="1524972at2"/>
<evidence type="ECO:0000313" key="9">
    <source>
        <dbReference type="Proteomes" id="UP000216840"/>
    </source>
</evidence>
<dbReference type="EC" id="3.1.26.5" evidence="6 7"/>
<dbReference type="InterPro" id="IPR014721">
    <property type="entry name" value="Ribsml_uS5_D2-typ_fold_subgr"/>
</dbReference>
<dbReference type="PANTHER" id="PTHR33992">
    <property type="entry name" value="RIBONUCLEASE P PROTEIN COMPONENT"/>
    <property type="match status" value="1"/>
</dbReference>
<dbReference type="SUPFAM" id="SSF54211">
    <property type="entry name" value="Ribosomal protein S5 domain 2-like"/>
    <property type="match status" value="1"/>
</dbReference>
<comment type="subunit">
    <text evidence="6">Consists of a catalytic RNA component (M1 or rnpB) and a protein subunit.</text>
</comment>
<dbReference type="GO" id="GO:0000049">
    <property type="term" value="F:tRNA binding"/>
    <property type="evidence" value="ECO:0007669"/>
    <property type="project" value="UniProtKB-UniRule"/>
</dbReference>
<dbReference type="GO" id="GO:0001682">
    <property type="term" value="P:tRNA 5'-leader removal"/>
    <property type="evidence" value="ECO:0007669"/>
    <property type="project" value="UniProtKB-UniRule"/>
</dbReference>
<evidence type="ECO:0000313" key="8">
    <source>
        <dbReference type="EMBL" id="OZV70864.1"/>
    </source>
</evidence>
<dbReference type="Gene3D" id="3.30.230.10">
    <property type="match status" value="1"/>
</dbReference>
<dbReference type="InterPro" id="IPR020568">
    <property type="entry name" value="Ribosomal_Su5_D2-typ_SF"/>
</dbReference>
<comment type="similarity">
    <text evidence="6">Belongs to the RnpA family.</text>
</comment>
<dbReference type="Proteomes" id="UP000216840">
    <property type="component" value="Unassembled WGS sequence"/>
</dbReference>
<keyword evidence="5 6" id="KW-0694">RNA-binding</keyword>
<evidence type="ECO:0000256" key="5">
    <source>
        <dbReference type="ARBA" id="ARBA00022884"/>
    </source>
</evidence>
<dbReference type="Pfam" id="PF00825">
    <property type="entry name" value="Ribonuclease_P"/>
    <property type="match status" value="1"/>
</dbReference>
<name>A0A265UZX6_9FLAO</name>
<evidence type="ECO:0000256" key="1">
    <source>
        <dbReference type="ARBA" id="ARBA00022694"/>
    </source>
</evidence>
<keyword evidence="4 6" id="KW-0378">Hydrolase</keyword>
<evidence type="ECO:0000256" key="6">
    <source>
        <dbReference type="HAMAP-Rule" id="MF_00227"/>
    </source>
</evidence>
<comment type="caution">
    <text evidence="8">The sequence shown here is derived from an EMBL/GenBank/DDBJ whole genome shotgun (WGS) entry which is preliminary data.</text>
</comment>
<dbReference type="GO" id="GO:0042781">
    <property type="term" value="F:3'-tRNA processing endoribonuclease activity"/>
    <property type="evidence" value="ECO:0007669"/>
    <property type="project" value="TreeGrafter"/>
</dbReference>
<evidence type="ECO:0000256" key="2">
    <source>
        <dbReference type="ARBA" id="ARBA00022722"/>
    </source>
</evidence>
<dbReference type="NCBIfam" id="TIGR00188">
    <property type="entry name" value="rnpA"/>
    <property type="match status" value="1"/>
</dbReference>
<comment type="catalytic activity">
    <reaction evidence="6">
        <text>Endonucleolytic cleavage of RNA, removing 5'-extranucleotides from tRNA precursor.</text>
        <dbReference type="EC" id="3.1.26.5"/>
    </reaction>
</comment>
<dbReference type="InterPro" id="IPR000100">
    <property type="entry name" value="RNase_P"/>
</dbReference>
<sequence>MSYRFSKKDKLKSKKIIERLFNEGQSITVFPLRLIYLKTPFDDNSTLKTGVSVSKRLHKNAVSRNRIKRLMREAFRLNKPNYFNNSSTAYALMILYISKDTITFEAMDKTVKKMLQKFLDKTANK</sequence>
<keyword evidence="9" id="KW-1185">Reference proteome</keyword>
<dbReference type="HAMAP" id="MF_00227">
    <property type="entry name" value="RNase_P"/>
    <property type="match status" value="1"/>
</dbReference>
<dbReference type="AlphaFoldDB" id="A0A265UZX6"/>
<evidence type="ECO:0000256" key="7">
    <source>
        <dbReference type="NCBIfam" id="TIGR00188"/>
    </source>
</evidence>
<gene>
    <name evidence="6" type="primary">rnpA</name>
    <name evidence="8" type="ORF">CA834_01745</name>
</gene>
<dbReference type="GO" id="GO:0004526">
    <property type="term" value="F:ribonuclease P activity"/>
    <property type="evidence" value="ECO:0007669"/>
    <property type="project" value="UniProtKB-UniRule"/>
</dbReference>
<dbReference type="GO" id="GO:0030677">
    <property type="term" value="C:ribonuclease P complex"/>
    <property type="evidence" value="ECO:0007669"/>
    <property type="project" value="TreeGrafter"/>
</dbReference>
<keyword evidence="3 6" id="KW-0255">Endonuclease</keyword>
<comment type="function">
    <text evidence="6">RNaseP catalyzes the removal of the 5'-leader sequence from pre-tRNA to produce the mature 5'-terminus. It can also cleave other RNA substrates such as 4.5S RNA. The protein component plays an auxiliary but essential role in vivo by binding to the 5'-leader sequence and broadening the substrate specificity of the ribozyme.</text>
</comment>
<protein>
    <recommendedName>
        <fullName evidence="6 7">Ribonuclease P protein component</fullName>
        <shortName evidence="6">RNase P protein</shortName>
        <shortName evidence="6">RNaseP protein</shortName>
        <ecNumber evidence="6 7">3.1.26.5</ecNumber>
    </recommendedName>
    <alternativeName>
        <fullName evidence="6">Protein C5</fullName>
    </alternativeName>
</protein>